<dbReference type="Pfam" id="PF04055">
    <property type="entry name" value="Radical_SAM"/>
    <property type="match status" value="1"/>
</dbReference>
<evidence type="ECO:0000256" key="1">
    <source>
        <dbReference type="ARBA" id="ARBA00001966"/>
    </source>
</evidence>
<comment type="cofactor">
    <cofactor evidence="1">
        <name>[4Fe-4S] cluster</name>
        <dbReference type="ChEBI" id="CHEBI:49883"/>
    </cofactor>
</comment>
<dbReference type="GO" id="GO:0051539">
    <property type="term" value="F:4 iron, 4 sulfur cluster binding"/>
    <property type="evidence" value="ECO:0007669"/>
    <property type="project" value="UniProtKB-KW"/>
</dbReference>
<dbReference type="InterPro" id="IPR005911">
    <property type="entry name" value="YhcC-like"/>
</dbReference>
<evidence type="ECO:0000256" key="4">
    <source>
        <dbReference type="ARBA" id="ARBA00022723"/>
    </source>
</evidence>
<dbReference type="SFLD" id="SFLDG01091">
    <property type="entry name" value="uncharacterized_CHP01210-like"/>
    <property type="match status" value="1"/>
</dbReference>
<feature type="domain" description="Radical SAM core" evidence="7">
    <location>
        <begin position="28"/>
        <end position="274"/>
    </location>
</feature>
<dbReference type="SFLD" id="SFLDS00029">
    <property type="entry name" value="Radical_SAM"/>
    <property type="match status" value="1"/>
</dbReference>
<dbReference type="InterPro" id="IPR039661">
    <property type="entry name" value="ELP3"/>
</dbReference>
<evidence type="ECO:0000256" key="6">
    <source>
        <dbReference type="ARBA" id="ARBA00023014"/>
    </source>
</evidence>
<dbReference type="AlphaFoldDB" id="A0A938XC20"/>
<organism evidence="8 9">
    <name type="scientific">Mordavella massiliensis</name>
    <dbReference type="NCBI Taxonomy" id="1871024"/>
    <lineage>
        <taxon>Bacteria</taxon>
        <taxon>Bacillati</taxon>
        <taxon>Bacillota</taxon>
        <taxon>Clostridia</taxon>
        <taxon>Eubacteriales</taxon>
        <taxon>Clostridiaceae</taxon>
        <taxon>Mordavella</taxon>
    </lineage>
</organism>
<dbReference type="Proteomes" id="UP000705508">
    <property type="component" value="Unassembled WGS sequence"/>
</dbReference>
<dbReference type="EMBL" id="JACJKS010000006">
    <property type="protein sequence ID" value="MBM6948267.1"/>
    <property type="molecule type" value="Genomic_DNA"/>
</dbReference>
<dbReference type="SMART" id="SM00729">
    <property type="entry name" value="Elp3"/>
    <property type="match status" value="1"/>
</dbReference>
<dbReference type="PANTHER" id="PTHR11135">
    <property type="entry name" value="HISTONE ACETYLTRANSFERASE-RELATED"/>
    <property type="match status" value="1"/>
</dbReference>
<dbReference type="InterPro" id="IPR007197">
    <property type="entry name" value="rSAM"/>
</dbReference>
<dbReference type="InterPro" id="IPR023404">
    <property type="entry name" value="rSAM_horseshoe"/>
</dbReference>
<keyword evidence="2" id="KW-0004">4Fe-4S</keyword>
<keyword evidence="4" id="KW-0479">Metal-binding</keyword>
<gene>
    <name evidence="8" type="ORF">H6A20_06295</name>
</gene>
<dbReference type="InterPro" id="IPR032432">
    <property type="entry name" value="Radical_SAM_C"/>
</dbReference>
<evidence type="ECO:0000256" key="3">
    <source>
        <dbReference type="ARBA" id="ARBA00022691"/>
    </source>
</evidence>
<dbReference type="Pfam" id="PF16199">
    <property type="entry name" value="Radical_SAM_C"/>
    <property type="match status" value="1"/>
</dbReference>
<name>A0A938XC20_9CLOT</name>
<dbReference type="GO" id="GO:0046872">
    <property type="term" value="F:metal ion binding"/>
    <property type="evidence" value="ECO:0007669"/>
    <property type="project" value="UniProtKB-KW"/>
</dbReference>
<keyword evidence="3" id="KW-0949">S-adenosyl-L-methionine</keyword>
<sequence>MEQLEARSAPRRWGEKPYRSLDYHIRSTFGEKLYKISLDAGMSCPNRDGTLGTGGCIFCSRGGSGDFAADRSLSVTEQIRTGKRQAAGKFKGTGYIAYFQAYTNTYAPPETLRSIFLEAAEHPDIRALSIATRPDCLGPEVLEVLAQVRRVRPVWVELGLQTVHPGTAAFIRRGYELPVFERAIRDLRSLGLDVIVHVILFLPGETPEDMYATVGYLNRMDIQGIKLQLLHVLRGTDLAAYYEAHPFHIPAMEEYFHVLGECLLRLRPDITVHRLTGDGPKQLLVAPLWTGNKREVLNRLHAYLKRQDIWQGRSYIHG</sequence>
<dbReference type="PANTHER" id="PTHR11135:SF1">
    <property type="entry name" value="PROTEIN YHCC"/>
    <property type="match status" value="1"/>
</dbReference>
<evidence type="ECO:0000313" key="8">
    <source>
        <dbReference type="EMBL" id="MBM6948267.1"/>
    </source>
</evidence>
<evidence type="ECO:0000259" key="7">
    <source>
        <dbReference type="PROSITE" id="PS51918"/>
    </source>
</evidence>
<accession>A0A938XC20</accession>
<dbReference type="GO" id="GO:0003824">
    <property type="term" value="F:catalytic activity"/>
    <property type="evidence" value="ECO:0007669"/>
    <property type="project" value="InterPro"/>
</dbReference>
<keyword evidence="5" id="KW-0408">Iron</keyword>
<comment type="caution">
    <text evidence="8">The sequence shown here is derived from an EMBL/GenBank/DDBJ whole genome shotgun (WGS) entry which is preliminary data.</text>
</comment>
<proteinExistence type="predicted"/>
<evidence type="ECO:0000256" key="2">
    <source>
        <dbReference type="ARBA" id="ARBA00022485"/>
    </source>
</evidence>
<dbReference type="CDD" id="cd01335">
    <property type="entry name" value="Radical_SAM"/>
    <property type="match status" value="1"/>
</dbReference>
<reference evidence="8" key="2">
    <citation type="journal article" date="2021" name="Sci. Rep.">
        <title>The distribution of antibiotic resistance genes in chicken gut microbiota commensals.</title>
        <authorList>
            <person name="Juricova H."/>
            <person name="Matiasovicova J."/>
            <person name="Kubasova T."/>
            <person name="Cejkova D."/>
            <person name="Rychlik I."/>
        </authorList>
    </citation>
    <scope>NUCLEOTIDE SEQUENCE</scope>
    <source>
        <strain evidence="8">An582</strain>
    </source>
</reference>
<dbReference type="NCBIfam" id="TIGR01212">
    <property type="entry name" value="TIGR01212 family radical SAM protein"/>
    <property type="match status" value="1"/>
</dbReference>
<dbReference type="RefSeq" id="WP_204906282.1">
    <property type="nucleotide sequence ID" value="NZ_JACJKS010000006.1"/>
</dbReference>
<dbReference type="InterPro" id="IPR006638">
    <property type="entry name" value="Elp3/MiaA/NifB-like_rSAM"/>
</dbReference>
<dbReference type="Gene3D" id="3.80.30.20">
    <property type="entry name" value="tm_1862 like domain"/>
    <property type="match status" value="1"/>
</dbReference>
<protein>
    <submittedName>
        <fullName evidence="8">TIGR01212 family radical SAM protein</fullName>
    </submittedName>
</protein>
<dbReference type="PROSITE" id="PS51918">
    <property type="entry name" value="RADICAL_SAM"/>
    <property type="match status" value="1"/>
</dbReference>
<dbReference type="InterPro" id="IPR058240">
    <property type="entry name" value="rSAM_sf"/>
</dbReference>
<evidence type="ECO:0000313" key="9">
    <source>
        <dbReference type="Proteomes" id="UP000705508"/>
    </source>
</evidence>
<keyword evidence="6" id="KW-0411">Iron-sulfur</keyword>
<evidence type="ECO:0000256" key="5">
    <source>
        <dbReference type="ARBA" id="ARBA00023004"/>
    </source>
</evidence>
<reference evidence="8" key="1">
    <citation type="submission" date="2020-08" db="EMBL/GenBank/DDBJ databases">
        <authorList>
            <person name="Cejkova D."/>
            <person name="Kubasova T."/>
            <person name="Jahodarova E."/>
            <person name="Rychlik I."/>
        </authorList>
    </citation>
    <scope>NUCLEOTIDE SEQUENCE</scope>
    <source>
        <strain evidence="8">An582</strain>
    </source>
</reference>
<dbReference type="SFLD" id="SFLDG01086">
    <property type="entry name" value="elongater_protein-like"/>
    <property type="match status" value="1"/>
</dbReference>
<dbReference type="SUPFAM" id="SSF102114">
    <property type="entry name" value="Radical SAM enzymes"/>
    <property type="match status" value="1"/>
</dbReference>